<evidence type="ECO:0000313" key="1">
    <source>
        <dbReference type="EMBL" id="KAI3708896.1"/>
    </source>
</evidence>
<protein>
    <submittedName>
        <fullName evidence="1">Uncharacterized protein</fullName>
    </submittedName>
</protein>
<dbReference type="EMBL" id="CM042015">
    <property type="protein sequence ID" value="KAI3708896.1"/>
    <property type="molecule type" value="Genomic_DNA"/>
</dbReference>
<organism evidence="1 2">
    <name type="scientific">Cichorium intybus</name>
    <name type="common">Chicory</name>
    <dbReference type="NCBI Taxonomy" id="13427"/>
    <lineage>
        <taxon>Eukaryota</taxon>
        <taxon>Viridiplantae</taxon>
        <taxon>Streptophyta</taxon>
        <taxon>Embryophyta</taxon>
        <taxon>Tracheophyta</taxon>
        <taxon>Spermatophyta</taxon>
        <taxon>Magnoliopsida</taxon>
        <taxon>eudicotyledons</taxon>
        <taxon>Gunneridae</taxon>
        <taxon>Pentapetalae</taxon>
        <taxon>asterids</taxon>
        <taxon>campanulids</taxon>
        <taxon>Asterales</taxon>
        <taxon>Asteraceae</taxon>
        <taxon>Cichorioideae</taxon>
        <taxon>Cichorieae</taxon>
        <taxon>Cichoriinae</taxon>
        <taxon>Cichorium</taxon>
    </lineage>
</organism>
<sequence>MIAKLPYLRRPGRISLRAHLNAYVSSVSGANYIQTNPRHDQNPPTSAEYEAKVQSLKSKLHPETLIHVLSSTNDLNSSLRLFKWASLQNRFQHTSDTYYHIITRLGMASRVDEMEGFCNEMMKARFPDSEQALLRLLDNFISYHRLDEALRVLSVLNSFSYKPSISSINRLLGVLVEEKKGLKSILFVYKEMVKASVLPSIETLNHLLEALFDADRIDAVLDQYNRMQKKGCCPNSQTYEIMVSRLISKNLMDEALLVLNEVLNNVCDLESKFFSRIIPLLFKTNQHKIGIKLFEKMKTSKIISDFSVYETLINYFSKNLSMNDALNLLHEMINLDLKPSDSIFLDLVNGFCTLNKFNEAKTFLEDYQVTEANSYNVLLNGYCESYNFLQVVGLFQEMVQKNIPNTLSWNIFLAYLTMNQRSDTVYKTLGKMIVSGSTPDSLTYSTLIIEKCNSKEIDNALKLFHHVREQHWVIDSSSYSILIKNLSQNNKILEAINVFHYMSFHKCKLTPSSFTILITRVCEIGKLNKAINLISLAYYSGLSCSNSDYNIIMKSLSKIPNKNYLLVVYSRMVIEGCFLDSKCYNELIKSTIEHNQVTECVLFLEKTVDEGLRIGTETLSNSVSFLRRNCCLHMVLGAIYKLVCDYEVVNHEICGILINGLWKEGYKDEGRWLLDVMLEKGCVPDCGTHRLLINSGGSEVFEKGNTQDEISNILSEGFGE</sequence>
<name>A0ACB9AHA6_CICIN</name>
<dbReference type="Proteomes" id="UP001055811">
    <property type="component" value="Linkage Group LG07"/>
</dbReference>
<gene>
    <name evidence="1" type="ORF">L2E82_38445</name>
</gene>
<comment type="caution">
    <text evidence="1">The sequence shown here is derived from an EMBL/GenBank/DDBJ whole genome shotgun (WGS) entry which is preliminary data.</text>
</comment>
<reference evidence="2" key="1">
    <citation type="journal article" date="2022" name="Mol. Ecol. Resour.">
        <title>The genomes of chicory, endive, great burdock and yacon provide insights into Asteraceae palaeo-polyploidization history and plant inulin production.</title>
        <authorList>
            <person name="Fan W."/>
            <person name="Wang S."/>
            <person name="Wang H."/>
            <person name="Wang A."/>
            <person name="Jiang F."/>
            <person name="Liu H."/>
            <person name="Zhao H."/>
            <person name="Xu D."/>
            <person name="Zhang Y."/>
        </authorList>
    </citation>
    <scope>NUCLEOTIDE SEQUENCE [LARGE SCALE GENOMIC DNA]</scope>
    <source>
        <strain evidence="2">cv. Punajuju</strain>
    </source>
</reference>
<keyword evidence="2" id="KW-1185">Reference proteome</keyword>
<evidence type="ECO:0000313" key="2">
    <source>
        <dbReference type="Proteomes" id="UP001055811"/>
    </source>
</evidence>
<accession>A0ACB9AHA6</accession>
<reference evidence="1 2" key="2">
    <citation type="journal article" date="2022" name="Mol. Ecol. Resour.">
        <title>The genomes of chicory, endive, great burdock and yacon provide insights into Asteraceae paleo-polyploidization history and plant inulin production.</title>
        <authorList>
            <person name="Fan W."/>
            <person name="Wang S."/>
            <person name="Wang H."/>
            <person name="Wang A."/>
            <person name="Jiang F."/>
            <person name="Liu H."/>
            <person name="Zhao H."/>
            <person name="Xu D."/>
            <person name="Zhang Y."/>
        </authorList>
    </citation>
    <scope>NUCLEOTIDE SEQUENCE [LARGE SCALE GENOMIC DNA]</scope>
    <source>
        <strain evidence="2">cv. Punajuju</strain>
        <tissue evidence="1">Leaves</tissue>
    </source>
</reference>
<proteinExistence type="predicted"/>